<proteinExistence type="predicted"/>
<protein>
    <submittedName>
        <fullName evidence="1">Uncharacterized protein</fullName>
    </submittedName>
</protein>
<evidence type="ECO:0000313" key="2">
    <source>
        <dbReference type="Proteomes" id="UP000317650"/>
    </source>
</evidence>
<organism evidence="1 2">
    <name type="scientific">Musa balbisiana</name>
    <name type="common">Banana</name>
    <dbReference type="NCBI Taxonomy" id="52838"/>
    <lineage>
        <taxon>Eukaryota</taxon>
        <taxon>Viridiplantae</taxon>
        <taxon>Streptophyta</taxon>
        <taxon>Embryophyta</taxon>
        <taxon>Tracheophyta</taxon>
        <taxon>Spermatophyta</taxon>
        <taxon>Magnoliopsida</taxon>
        <taxon>Liliopsida</taxon>
        <taxon>Zingiberales</taxon>
        <taxon>Musaceae</taxon>
        <taxon>Musa</taxon>
    </lineage>
</organism>
<keyword evidence="2" id="KW-1185">Reference proteome</keyword>
<dbReference type="AlphaFoldDB" id="A0A4S8KB51"/>
<sequence>MGLDLSDAWTTARSSSPLLRPLLVQNPNTEVVLTAGVKRWSKILEVMKIVSQLQELEELEMRAETSPELMQFAMRIGT</sequence>
<comment type="caution">
    <text evidence="1">The sequence shown here is derived from an EMBL/GenBank/DDBJ whole genome shotgun (WGS) entry which is preliminary data.</text>
</comment>
<dbReference type="Proteomes" id="UP000317650">
    <property type="component" value="Chromosome 4"/>
</dbReference>
<reference evidence="1 2" key="1">
    <citation type="journal article" date="2019" name="Nat. Plants">
        <title>Genome sequencing of Musa balbisiana reveals subgenome evolution and function divergence in polyploid bananas.</title>
        <authorList>
            <person name="Yao X."/>
        </authorList>
    </citation>
    <scope>NUCLEOTIDE SEQUENCE [LARGE SCALE GENOMIC DNA]</scope>
    <source>
        <strain evidence="2">cv. DH-PKW</strain>
        <tissue evidence="1">Leaves</tissue>
    </source>
</reference>
<gene>
    <name evidence="1" type="ORF">C4D60_Mb04t10310</name>
</gene>
<evidence type="ECO:0000313" key="1">
    <source>
        <dbReference type="EMBL" id="THU72268.1"/>
    </source>
</evidence>
<accession>A0A4S8KB51</accession>
<dbReference type="EMBL" id="PYDT01000001">
    <property type="protein sequence ID" value="THU72268.1"/>
    <property type="molecule type" value="Genomic_DNA"/>
</dbReference>
<name>A0A4S8KB51_MUSBA</name>